<accession>A0ABR8T6H0</accession>
<dbReference type="RefSeq" id="WP_191805225.1">
    <property type="nucleotide sequence ID" value="NZ_JACSQL010000032.1"/>
</dbReference>
<keyword evidence="1" id="KW-1133">Transmembrane helix</keyword>
<keyword evidence="1" id="KW-0472">Membrane</keyword>
<reference evidence="2 3" key="1">
    <citation type="submission" date="2020-08" db="EMBL/GenBank/DDBJ databases">
        <title>A Genomic Blueprint of the Chicken Gut Microbiome.</title>
        <authorList>
            <person name="Gilroy R."/>
            <person name="Ravi A."/>
            <person name="Getino M."/>
            <person name="Pursley I."/>
            <person name="Horton D.L."/>
            <person name="Alikhan N.-F."/>
            <person name="Baker D."/>
            <person name="Gharbi K."/>
            <person name="Hall N."/>
            <person name="Watson M."/>
            <person name="Adriaenssens E.M."/>
            <person name="Foster-Nyarko E."/>
            <person name="Jarju S."/>
            <person name="Secka A."/>
            <person name="Antonio M."/>
            <person name="Oren A."/>
            <person name="Chaudhuri R."/>
            <person name="La Ragione R.M."/>
            <person name="Hildebrand F."/>
            <person name="Pallen M.J."/>
        </authorList>
    </citation>
    <scope>NUCLEOTIDE SEQUENCE [LARGE SCALE GENOMIC DNA]</scope>
    <source>
        <strain evidence="2 3">Sa2BVA9</strain>
    </source>
</reference>
<comment type="caution">
    <text evidence="2">The sequence shown here is derived from an EMBL/GenBank/DDBJ whole genome shotgun (WGS) entry which is preliminary data.</text>
</comment>
<sequence>MANFFVSLVNYFLVGVGTALGWVVSFFPDSPFLKPSSPPGSINLGYITWIIPFPTMMAHLALLLVAIVTYYGIRVVARWIKIARD</sequence>
<keyword evidence="3" id="KW-1185">Reference proteome</keyword>
<proteinExistence type="predicted"/>
<feature type="transmembrane region" description="Helical" evidence="1">
    <location>
        <begin position="7"/>
        <end position="27"/>
    </location>
</feature>
<evidence type="ECO:0000313" key="3">
    <source>
        <dbReference type="Proteomes" id="UP000608071"/>
    </source>
</evidence>
<dbReference type="Proteomes" id="UP000608071">
    <property type="component" value="Unassembled WGS sequence"/>
</dbReference>
<gene>
    <name evidence="2" type="ORF">H9647_25225</name>
</gene>
<protein>
    <submittedName>
        <fullName evidence="2">Uncharacterized protein</fullName>
    </submittedName>
</protein>
<organism evidence="2 3">
    <name type="scientific">Paenibacillus gallinarum</name>
    <dbReference type="NCBI Taxonomy" id="2762232"/>
    <lineage>
        <taxon>Bacteria</taxon>
        <taxon>Bacillati</taxon>
        <taxon>Bacillota</taxon>
        <taxon>Bacilli</taxon>
        <taxon>Bacillales</taxon>
        <taxon>Paenibacillaceae</taxon>
        <taxon>Paenibacillus</taxon>
    </lineage>
</organism>
<keyword evidence="1" id="KW-0812">Transmembrane</keyword>
<evidence type="ECO:0000256" key="1">
    <source>
        <dbReference type="SAM" id="Phobius"/>
    </source>
</evidence>
<feature type="transmembrane region" description="Helical" evidence="1">
    <location>
        <begin position="47"/>
        <end position="73"/>
    </location>
</feature>
<dbReference type="EMBL" id="JACSQL010000032">
    <property type="protein sequence ID" value="MBD7971366.1"/>
    <property type="molecule type" value="Genomic_DNA"/>
</dbReference>
<evidence type="ECO:0000313" key="2">
    <source>
        <dbReference type="EMBL" id="MBD7971366.1"/>
    </source>
</evidence>
<name>A0ABR8T6H0_9BACL</name>